<dbReference type="Proteomes" id="UP001234178">
    <property type="component" value="Unassembled WGS sequence"/>
</dbReference>
<protein>
    <submittedName>
        <fullName evidence="2">Uncharacterized protein</fullName>
    </submittedName>
</protein>
<accession>A0ABQ9Z2C4</accession>
<reference evidence="2 3" key="1">
    <citation type="journal article" date="2023" name="Nucleic Acids Res.">
        <title>The hologenome of Daphnia magna reveals possible DNA methylation and microbiome-mediated evolution of the host genome.</title>
        <authorList>
            <person name="Chaturvedi A."/>
            <person name="Li X."/>
            <person name="Dhandapani V."/>
            <person name="Marshall H."/>
            <person name="Kissane S."/>
            <person name="Cuenca-Cambronero M."/>
            <person name="Asole G."/>
            <person name="Calvet F."/>
            <person name="Ruiz-Romero M."/>
            <person name="Marangio P."/>
            <person name="Guigo R."/>
            <person name="Rago D."/>
            <person name="Mirbahai L."/>
            <person name="Eastwood N."/>
            <person name="Colbourne J.K."/>
            <person name="Zhou J."/>
            <person name="Mallon E."/>
            <person name="Orsini L."/>
        </authorList>
    </citation>
    <scope>NUCLEOTIDE SEQUENCE [LARGE SCALE GENOMIC DNA]</scope>
    <source>
        <strain evidence="2">LRV0_1</strain>
    </source>
</reference>
<evidence type="ECO:0000313" key="3">
    <source>
        <dbReference type="Proteomes" id="UP001234178"/>
    </source>
</evidence>
<feature type="signal peptide" evidence="1">
    <location>
        <begin position="1"/>
        <end position="30"/>
    </location>
</feature>
<name>A0ABQ9Z2C4_9CRUS</name>
<proteinExistence type="predicted"/>
<evidence type="ECO:0000313" key="2">
    <source>
        <dbReference type="EMBL" id="KAK4007057.1"/>
    </source>
</evidence>
<gene>
    <name evidence="2" type="ORF">OUZ56_012213</name>
</gene>
<sequence>MTGERTRRPGWRQRWRTATFVCSFICRVFPMPVATSKEESVSHSYTGLAPYLGVSPDRQLFVEFNVDEVRKYAPYMGSVCLFLKLID</sequence>
<dbReference type="EMBL" id="JAOYFB010000002">
    <property type="protein sequence ID" value="KAK4007057.1"/>
    <property type="molecule type" value="Genomic_DNA"/>
</dbReference>
<organism evidence="2 3">
    <name type="scientific">Daphnia magna</name>
    <dbReference type="NCBI Taxonomy" id="35525"/>
    <lineage>
        <taxon>Eukaryota</taxon>
        <taxon>Metazoa</taxon>
        <taxon>Ecdysozoa</taxon>
        <taxon>Arthropoda</taxon>
        <taxon>Crustacea</taxon>
        <taxon>Branchiopoda</taxon>
        <taxon>Diplostraca</taxon>
        <taxon>Cladocera</taxon>
        <taxon>Anomopoda</taxon>
        <taxon>Daphniidae</taxon>
        <taxon>Daphnia</taxon>
    </lineage>
</organism>
<keyword evidence="3" id="KW-1185">Reference proteome</keyword>
<feature type="chain" id="PRO_5046657809" evidence="1">
    <location>
        <begin position="31"/>
        <end position="87"/>
    </location>
</feature>
<evidence type="ECO:0000256" key="1">
    <source>
        <dbReference type="SAM" id="SignalP"/>
    </source>
</evidence>
<keyword evidence="1" id="KW-0732">Signal</keyword>
<comment type="caution">
    <text evidence="2">The sequence shown here is derived from an EMBL/GenBank/DDBJ whole genome shotgun (WGS) entry which is preliminary data.</text>
</comment>